<proteinExistence type="predicted"/>
<protein>
    <submittedName>
        <fullName evidence="1">Uncharacterized protein</fullName>
    </submittedName>
</protein>
<accession>A0A5B8M5L8</accession>
<name>A0A5B8M5L8_9MICO</name>
<evidence type="ECO:0000313" key="2">
    <source>
        <dbReference type="Proteomes" id="UP000320216"/>
    </source>
</evidence>
<dbReference type="EMBL" id="CP042305">
    <property type="protein sequence ID" value="QDZ14770.1"/>
    <property type="molecule type" value="Genomic_DNA"/>
</dbReference>
<sequence>MSRTTAKHAPRADRPRVPHVHDFDPISGWCMTCNYRSDGRLTGPDGTVWRPGHDYTQAELNALRDAHLAGVEQ</sequence>
<organism evidence="1 2">
    <name type="scientific">Humibacter ginsenosidimutans</name>
    <dbReference type="NCBI Taxonomy" id="2599293"/>
    <lineage>
        <taxon>Bacteria</taxon>
        <taxon>Bacillati</taxon>
        <taxon>Actinomycetota</taxon>
        <taxon>Actinomycetes</taxon>
        <taxon>Micrococcales</taxon>
        <taxon>Microbacteriaceae</taxon>
        <taxon>Humibacter</taxon>
    </lineage>
</organism>
<reference evidence="1 2" key="1">
    <citation type="submission" date="2019-07" db="EMBL/GenBank/DDBJ databases">
        <title>Full genome sequence of Humibacter sp. WJ7-1.</title>
        <authorList>
            <person name="Im W.-T."/>
        </authorList>
    </citation>
    <scope>NUCLEOTIDE SEQUENCE [LARGE SCALE GENOMIC DNA]</scope>
    <source>
        <strain evidence="1 2">WJ7-1</strain>
    </source>
</reference>
<dbReference type="RefSeq" id="WP_146319974.1">
    <property type="nucleotide sequence ID" value="NZ_CP042305.1"/>
</dbReference>
<evidence type="ECO:0000313" key="1">
    <source>
        <dbReference type="EMBL" id="QDZ14770.1"/>
    </source>
</evidence>
<gene>
    <name evidence="1" type="ORF">FPZ11_08365</name>
</gene>
<dbReference type="KEGG" id="huw:FPZ11_08365"/>
<keyword evidence="2" id="KW-1185">Reference proteome</keyword>
<dbReference type="AlphaFoldDB" id="A0A5B8M5L8"/>
<dbReference type="Proteomes" id="UP000320216">
    <property type="component" value="Chromosome"/>
</dbReference>